<dbReference type="Proteomes" id="UP000244754">
    <property type="component" value="Chromosome"/>
</dbReference>
<dbReference type="SUPFAM" id="SSF52317">
    <property type="entry name" value="Class I glutamine amidotransferase-like"/>
    <property type="match status" value="1"/>
</dbReference>
<evidence type="ECO:0000313" key="1">
    <source>
        <dbReference type="EMBL" id="AWB84032.1"/>
    </source>
</evidence>
<dbReference type="RefSeq" id="WP_108404041.1">
    <property type="nucleotide sequence ID" value="NZ_CP026948.1"/>
</dbReference>
<dbReference type="GO" id="GO:0005829">
    <property type="term" value="C:cytosol"/>
    <property type="evidence" value="ECO:0007669"/>
    <property type="project" value="TreeGrafter"/>
</dbReference>
<protein>
    <submittedName>
        <fullName evidence="1">Glutamine amidotransferase</fullName>
    </submittedName>
</protein>
<name>A0A2S0WEE1_9CORY</name>
<keyword evidence="1" id="KW-0808">Transferase</keyword>
<dbReference type="Pfam" id="PF00117">
    <property type="entry name" value="GATase"/>
    <property type="match status" value="1"/>
</dbReference>
<proteinExistence type="predicted"/>
<dbReference type="PROSITE" id="PS51273">
    <property type="entry name" value="GATASE_TYPE_1"/>
    <property type="match status" value="1"/>
</dbReference>
<evidence type="ECO:0000313" key="2">
    <source>
        <dbReference type="Proteomes" id="UP000244754"/>
    </source>
</evidence>
<keyword evidence="1" id="KW-0315">Glutamine amidotransferase</keyword>
<dbReference type="PANTHER" id="PTHR42695">
    <property type="entry name" value="GLUTAMINE AMIDOTRANSFERASE YLR126C-RELATED"/>
    <property type="match status" value="1"/>
</dbReference>
<accession>A0A2S0WEE1</accession>
<dbReference type="OrthoDB" id="5196541at2"/>
<dbReference type="PANTHER" id="PTHR42695:SF5">
    <property type="entry name" value="GLUTAMINE AMIDOTRANSFERASE YLR126C-RELATED"/>
    <property type="match status" value="1"/>
</dbReference>
<dbReference type="InterPro" id="IPR029062">
    <property type="entry name" value="Class_I_gatase-like"/>
</dbReference>
<dbReference type="AlphaFoldDB" id="A0A2S0WEE1"/>
<organism evidence="1 2">
    <name type="scientific">Corynebacterium liangguodongii</name>
    <dbReference type="NCBI Taxonomy" id="2079535"/>
    <lineage>
        <taxon>Bacteria</taxon>
        <taxon>Bacillati</taxon>
        <taxon>Actinomycetota</taxon>
        <taxon>Actinomycetes</taxon>
        <taxon>Mycobacteriales</taxon>
        <taxon>Corynebacteriaceae</taxon>
        <taxon>Corynebacterium</taxon>
    </lineage>
</organism>
<reference evidence="2" key="1">
    <citation type="submission" date="2018-01" db="EMBL/GenBank/DDBJ databases">
        <authorList>
            <person name="Li J."/>
        </authorList>
    </citation>
    <scope>NUCLEOTIDE SEQUENCE [LARGE SCALE GENOMIC DNA]</scope>
    <source>
        <strain evidence="2">2184</strain>
    </source>
</reference>
<dbReference type="InterPro" id="IPR017926">
    <property type="entry name" value="GATASE"/>
</dbReference>
<keyword evidence="2" id="KW-1185">Reference proteome</keyword>
<sequence>MAHILFVSLRTGDMGPDVAQAELGDVLAASGLNASDVEMRVIADTETAIGSLDGFDGVIVGGSSLNVTAPEYSPWQRHVHAQLSELVTSPVPVFLVCFGFSWLSAELGGTVGHSAPEVSGPTDVTLTAAAEGDRLLHGYPASFAAFTGHTENPEIVPPELEVLATGPTGAAQLVRYGSVVWASQFHAEMDAAAMKARMDFYYDYGYFPLSEYDTIVAALPAVDVSWANELLRRFVAVCDELSPRR</sequence>
<dbReference type="CDD" id="cd01741">
    <property type="entry name" value="GATase1_1"/>
    <property type="match status" value="1"/>
</dbReference>
<gene>
    <name evidence="1" type="ORF">C3E79_05700</name>
</gene>
<dbReference type="Gene3D" id="3.40.50.880">
    <property type="match status" value="1"/>
</dbReference>
<dbReference type="GO" id="GO:0016740">
    <property type="term" value="F:transferase activity"/>
    <property type="evidence" value="ECO:0007669"/>
    <property type="project" value="UniProtKB-KW"/>
</dbReference>
<dbReference type="KEGG" id="clia:C3E79_05700"/>
<dbReference type="InterPro" id="IPR044992">
    <property type="entry name" value="ChyE-like"/>
</dbReference>
<dbReference type="EMBL" id="CP026948">
    <property type="protein sequence ID" value="AWB84032.1"/>
    <property type="molecule type" value="Genomic_DNA"/>
</dbReference>